<dbReference type="InterPro" id="IPR001351">
    <property type="entry name" value="Ribosomal_uS3_C"/>
</dbReference>
<comment type="subunit">
    <text evidence="8">Part of the 30S ribosomal subunit. Forms a tight complex with proteins S10 and S14.</text>
</comment>
<protein>
    <recommendedName>
        <fullName evidence="7 8">Small ribosomal subunit protein uS3</fullName>
    </recommendedName>
</protein>
<feature type="domain" description="KH type-2" evidence="10">
    <location>
        <begin position="39"/>
        <end position="114"/>
    </location>
</feature>
<evidence type="ECO:0000313" key="12">
    <source>
        <dbReference type="Proteomes" id="UP000229383"/>
    </source>
</evidence>
<comment type="caution">
    <text evidence="11">The sequence shown here is derived from an EMBL/GenBank/DDBJ whole genome shotgun (WGS) entry which is preliminary data.</text>
</comment>
<dbReference type="Pfam" id="PF07650">
    <property type="entry name" value="KH_2"/>
    <property type="match status" value="1"/>
</dbReference>
<keyword evidence="2 8" id="KW-0699">rRNA-binding</keyword>
<dbReference type="GO" id="GO:0006412">
    <property type="term" value="P:translation"/>
    <property type="evidence" value="ECO:0007669"/>
    <property type="project" value="UniProtKB-UniRule"/>
</dbReference>
<dbReference type="InterPro" id="IPR015946">
    <property type="entry name" value="KH_dom-like_a/b"/>
</dbReference>
<evidence type="ECO:0000259" key="10">
    <source>
        <dbReference type="PROSITE" id="PS50823"/>
    </source>
</evidence>
<keyword evidence="5 8" id="KW-0687">Ribonucleoprotein</keyword>
<sequence>MSHNVHPYAFRLGFNRDWKSRWFGGVRQYRKNLKVDVLIREWLIKKLRGSYVSAIETERSPDMFKIIIKTSRPGIIIGRGGEGIEKLRKQVLAQMHRLKLELPRELKISIEEALSPESHAAILAMMMAEDLERRLPFRRVLKRTIEKAAANKNVKGVKIKLSGRLDGAEMGRVEWLMRGRIPLQTLRSDIDFARERAHLPYGHIGIKVWIYKGEIFEHVVSKESKT</sequence>
<dbReference type="FunFam" id="3.30.300.20:FF:000001">
    <property type="entry name" value="30S ribosomal protein S3"/>
    <property type="match status" value="1"/>
</dbReference>
<dbReference type="PROSITE" id="PS50084">
    <property type="entry name" value="KH_TYPE_1"/>
    <property type="match status" value="1"/>
</dbReference>
<dbReference type="InterPro" id="IPR004044">
    <property type="entry name" value="KH_dom_type_2"/>
</dbReference>
<dbReference type="NCBIfam" id="TIGR01009">
    <property type="entry name" value="rpsC_bact"/>
    <property type="match status" value="1"/>
</dbReference>
<dbReference type="InterPro" id="IPR036419">
    <property type="entry name" value="Ribosomal_S3_C_sf"/>
</dbReference>
<evidence type="ECO:0000256" key="5">
    <source>
        <dbReference type="ARBA" id="ARBA00023274"/>
    </source>
</evidence>
<dbReference type="PANTHER" id="PTHR11760:SF19">
    <property type="entry name" value="SMALL RIBOSOMAL SUBUNIT PROTEIN US3C"/>
    <property type="match status" value="1"/>
</dbReference>
<dbReference type="SMART" id="SM00322">
    <property type="entry name" value="KH"/>
    <property type="match status" value="1"/>
</dbReference>
<dbReference type="PANTHER" id="PTHR11760">
    <property type="entry name" value="30S/40S RIBOSOMAL PROTEIN S3"/>
    <property type="match status" value="1"/>
</dbReference>
<dbReference type="PROSITE" id="PS00548">
    <property type="entry name" value="RIBOSOMAL_S3"/>
    <property type="match status" value="1"/>
</dbReference>
<dbReference type="InterPro" id="IPR005704">
    <property type="entry name" value="Ribosomal_uS3_bac-typ"/>
</dbReference>
<gene>
    <name evidence="8" type="primary">rpsC</name>
    <name evidence="11" type="ORF">COU46_02445</name>
</gene>
<dbReference type="PROSITE" id="PS50823">
    <property type="entry name" value="KH_TYPE_2"/>
    <property type="match status" value="1"/>
</dbReference>
<reference evidence="12" key="1">
    <citation type="submission" date="2017-09" db="EMBL/GenBank/DDBJ databases">
        <title>Depth-based differentiation of microbial function through sediment-hosted aquifers and enrichment of novel symbionts in the deep terrestrial subsurface.</title>
        <authorList>
            <person name="Probst A.J."/>
            <person name="Ladd B."/>
            <person name="Jarett J.K."/>
            <person name="Geller-Mcgrath D.E."/>
            <person name="Sieber C.M.K."/>
            <person name="Emerson J.B."/>
            <person name="Anantharaman K."/>
            <person name="Thomas B.C."/>
            <person name="Malmstrom R."/>
            <person name="Stieglmeier M."/>
            <person name="Klingl A."/>
            <person name="Woyke T."/>
            <person name="Ryan C.M."/>
            <person name="Banfield J.F."/>
        </authorList>
    </citation>
    <scope>NUCLEOTIDE SEQUENCE [LARGE SCALE GENOMIC DNA]</scope>
</reference>
<dbReference type="Proteomes" id="UP000229383">
    <property type="component" value="Unassembled WGS sequence"/>
</dbReference>
<dbReference type="SUPFAM" id="SSF54814">
    <property type="entry name" value="Prokaryotic type KH domain (KH-domain type II)"/>
    <property type="match status" value="1"/>
</dbReference>
<dbReference type="Gene3D" id="3.30.1140.32">
    <property type="entry name" value="Ribosomal protein S3, C-terminal domain"/>
    <property type="match status" value="1"/>
</dbReference>
<evidence type="ECO:0000256" key="3">
    <source>
        <dbReference type="ARBA" id="ARBA00022884"/>
    </source>
</evidence>
<dbReference type="InterPro" id="IPR018280">
    <property type="entry name" value="Ribosomal_uS3_CS"/>
</dbReference>
<dbReference type="Pfam" id="PF00189">
    <property type="entry name" value="Ribosomal_S3_C"/>
    <property type="match status" value="1"/>
</dbReference>
<proteinExistence type="inferred from homology"/>
<evidence type="ECO:0000256" key="7">
    <source>
        <dbReference type="ARBA" id="ARBA00035257"/>
    </source>
</evidence>
<evidence type="ECO:0000256" key="1">
    <source>
        <dbReference type="ARBA" id="ARBA00010761"/>
    </source>
</evidence>
<dbReference type="GO" id="GO:0022627">
    <property type="term" value="C:cytosolic small ribosomal subunit"/>
    <property type="evidence" value="ECO:0007669"/>
    <property type="project" value="TreeGrafter"/>
</dbReference>
<dbReference type="CDD" id="cd02412">
    <property type="entry name" value="KH-II_30S_S3"/>
    <property type="match status" value="1"/>
</dbReference>
<evidence type="ECO:0000256" key="4">
    <source>
        <dbReference type="ARBA" id="ARBA00022980"/>
    </source>
</evidence>
<comment type="function">
    <text evidence="6 8">Binds the lower part of the 30S subunit head. Binds mRNA in the 70S ribosome, positioning it for translation.</text>
</comment>
<dbReference type="EMBL" id="PFCN01000030">
    <property type="protein sequence ID" value="PIR70248.1"/>
    <property type="molecule type" value="Genomic_DNA"/>
</dbReference>
<dbReference type="GO" id="GO:0003729">
    <property type="term" value="F:mRNA binding"/>
    <property type="evidence" value="ECO:0007669"/>
    <property type="project" value="UniProtKB-UniRule"/>
</dbReference>
<keyword evidence="3 8" id="KW-0694">RNA-binding</keyword>
<organism evidence="11 12">
    <name type="scientific">Candidatus Niyogibacteria bacterium CG10_big_fil_rev_8_21_14_0_10_42_19</name>
    <dbReference type="NCBI Taxonomy" id="1974725"/>
    <lineage>
        <taxon>Bacteria</taxon>
        <taxon>Candidatus Niyogiibacteriota</taxon>
    </lineage>
</organism>
<dbReference type="SUPFAM" id="SSF54821">
    <property type="entry name" value="Ribosomal protein S3 C-terminal domain"/>
    <property type="match status" value="1"/>
</dbReference>
<dbReference type="GO" id="GO:0019843">
    <property type="term" value="F:rRNA binding"/>
    <property type="evidence" value="ECO:0007669"/>
    <property type="project" value="UniProtKB-UniRule"/>
</dbReference>
<evidence type="ECO:0000256" key="6">
    <source>
        <dbReference type="ARBA" id="ARBA00024998"/>
    </source>
</evidence>
<name>A0A2H0TFA8_9BACT</name>
<dbReference type="InterPro" id="IPR057258">
    <property type="entry name" value="Ribosomal_uS3"/>
</dbReference>
<dbReference type="InterPro" id="IPR009019">
    <property type="entry name" value="KH_sf_prok-type"/>
</dbReference>
<comment type="similarity">
    <text evidence="1 8 9">Belongs to the universal ribosomal protein uS3 family.</text>
</comment>
<dbReference type="Gene3D" id="3.30.300.20">
    <property type="match status" value="1"/>
</dbReference>
<accession>A0A2H0TFA8</accession>
<evidence type="ECO:0000256" key="2">
    <source>
        <dbReference type="ARBA" id="ARBA00022730"/>
    </source>
</evidence>
<dbReference type="GO" id="GO:0003735">
    <property type="term" value="F:structural constituent of ribosome"/>
    <property type="evidence" value="ECO:0007669"/>
    <property type="project" value="InterPro"/>
</dbReference>
<keyword evidence="4 8" id="KW-0689">Ribosomal protein</keyword>
<dbReference type="HAMAP" id="MF_01309_B">
    <property type="entry name" value="Ribosomal_uS3_B"/>
    <property type="match status" value="1"/>
</dbReference>
<dbReference type="AlphaFoldDB" id="A0A2H0TFA8"/>
<evidence type="ECO:0000256" key="8">
    <source>
        <dbReference type="HAMAP-Rule" id="MF_01309"/>
    </source>
</evidence>
<evidence type="ECO:0000256" key="9">
    <source>
        <dbReference type="RuleBase" id="RU003624"/>
    </source>
</evidence>
<dbReference type="InterPro" id="IPR004087">
    <property type="entry name" value="KH_dom"/>
</dbReference>
<evidence type="ECO:0000313" key="11">
    <source>
        <dbReference type="EMBL" id="PIR70248.1"/>
    </source>
</evidence>